<gene>
    <name evidence="2" type="ORF">J4710_09240</name>
</gene>
<accession>A0A939SMD6</accession>
<sequence length="32" mass="3697">MIMLSGMHIYGKHLENQNKMGHLTVLTTDINR</sequence>
<evidence type="ECO:0000259" key="1">
    <source>
        <dbReference type="Pfam" id="PF17769"/>
    </source>
</evidence>
<name>A0A939SMD6_STAXY</name>
<comment type="caution">
    <text evidence="2">The sequence shown here is derived from an EMBL/GenBank/DDBJ whole genome shotgun (WGS) entry which is preliminary data.</text>
</comment>
<dbReference type="SUPFAM" id="SSF51246">
    <property type="entry name" value="Rudiment single hybrid motif"/>
    <property type="match status" value="1"/>
</dbReference>
<proteinExistence type="predicted"/>
<feature type="domain" description="Phosphoribosylaminoimidazole carboxylase C-terminal" evidence="1">
    <location>
        <begin position="7"/>
        <end position="31"/>
    </location>
</feature>
<dbReference type="EMBL" id="JAGETT010000069">
    <property type="protein sequence ID" value="MBO1920017.1"/>
    <property type="molecule type" value="Genomic_DNA"/>
</dbReference>
<protein>
    <recommendedName>
        <fullName evidence="1">Phosphoribosylaminoimidazole carboxylase C-terminal domain-containing protein</fullName>
    </recommendedName>
</protein>
<evidence type="ECO:0000313" key="2">
    <source>
        <dbReference type="EMBL" id="MBO1920017.1"/>
    </source>
</evidence>
<dbReference type="InterPro" id="IPR040686">
    <property type="entry name" value="PurK_C"/>
</dbReference>
<organism evidence="2">
    <name type="scientific">Staphylococcus xylosus</name>
    <dbReference type="NCBI Taxonomy" id="1288"/>
    <lineage>
        <taxon>Bacteria</taxon>
        <taxon>Bacillati</taxon>
        <taxon>Bacillota</taxon>
        <taxon>Bacilli</taxon>
        <taxon>Bacillales</taxon>
        <taxon>Staphylococcaceae</taxon>
        <taxon>Staphylococcus</taxon>
    </lineage>
</organism>
<dbReference type="AlphaFoldDB" id="A0A939SMD6"/>
<dbReference type="Pfam" id="PF17769">
    <property type="entry name" value="PurK_C"/>
    <property type="match status" value="1"/>
</dbReference>
<reference evidence="2" key="1">
    <citation type="submission" date="2021-03" db="EMBL/GenBank/DDBJ databases">
        <title>Molecular epidemiology and mechanisms of colistin and carbapenem resistance in Enterobacteriaceae from clinical isolates, the environment and porcine samples in Pretoria, South Africa.</title>
        <authorList>
            <person name="Bogoshi D."/>
            <person name="Mbelle N.M."/>
            <person name="Naidoo V."/>
            <person name="Osei Sekyere J."/>
        </authorList>
    </citation>
    <scope>NUCLEOTIDE SEQUENCE</scope>
    <source>
        <strain evidence="2">ESB009</strain>
    </source>
</reference>
<dbReference type="InterPro" id="IPR011054">
    <property type="entry name" value="Rudment_hybrid_motif"/>
</dbReference>